<evidence type="ECO:0008006" key="5">
    <source>
        <dbReference type="Google" id="ProtNLM"/>
    </source>
</evidence>
<evidence type="ECO:0000313" key="4">
    <source>
        <dbReference type="Proteomes" id="UP000663923"/>
    </source>
</evidence>
<feature type="chain" id="PRO_5045973293" description="Transferrin-binding protein B C-lobe/N-lobe beta barrel domain-containing protein" evidence="2">
    <location>
        <begin position="20"/>
        <end position="344"/>
    </location>
</feature>
<evidence type="ECO:0000256" key="2">
    <source>
        <dbReference type="SAM" id="SignalP"/>
    </source>
</evidence>
<dbReference type="EMBL" id="CP071794">
    <property type="protein sequence ID" value="QTD56742.1"/>
    <property type="molecule type" value="Genomic_DNA"/>
</dbReference>
<dbReference type="RefSeq" id="WP_207988670.1">
    <property type="nucleotide sequence ID" value="NZ_CP071794.1"/>
</dbReference>
<gene>
    <name evidence="3" type="ORF">J4G78_03955</name>
</gene>
<feature type="region of interest" description="Disordered" evidence="1">
    <location>
        <begin position="18"/>
        <end position="61"/>
    </location>
</feature>
<name>A0ABX7T936_9SPHN</name>
<accession>A0ABX7T936</accession>
<feature type="compositionally biased region" description="Low complexity" evidence="1">
    <location>
        <begin position="18"/>
        <end position="33"/>
    </location>
</feature>
<feature type="compositionally biased region" description="Pro residues" evidence="1">
    <location>
        <begin position="34"/>
        <end position="54"/>
    </location>
</feature>
<sequence>MKVKLVPALLLSTALASCGGGSSSSSPPVTLPSTPSPTPTPTPTPAPTPAPTPTPTTTLVTDNNTRFSALTGDRRYFAACHGYFLSNSAPAALAEFADNGLIAFLESSETYRVRDRTLLSETFALSDQISQTALVIQYEKPAAFDNRTDSFSLIQTRPVSTLLNSDAPVEYLRVSETLLNGVNADQSTKTSCVLGAPTPIADALNQSSLTYNPFDITGVALVKENGVFQEYELDARSVQLKVSPFNGSATIEIDFIGTREGNTIDLGGFTGQSTMGLELLTLSGTILPNGGSFGGVTALNGALFGPFGGEYGLAFSYFRPEPNAVSVNDVDLVIQGTVSGWLEP</sequence>
<proteinExistence type="predicted"/>
<organism evidence="3 4">
    <name type="scientific">Parasphingorhabdus cellanae</name>
    <dbReference type="NCBI Taxonomy" id="2806553"/>
    <lineage>
        <taxon>Bacteria</taxon>
        <taxon>Pseudomonadati</taxon>
        <taxon>Pseudomonadota</taxon>
        <taxon>Alphaproteobacteria</taxon>
        <taxon>Sphingomonadales</taxon>
        <taxon>Sphingomonadaceae</taxon>
        <taxon>Parasphingorhabdus</taxon>
    </lineage>
</organism>
<evidence type="ECO:0000256" key="1">
    <source>
        <dbReference type="SAM" id="MobiDB-lite"/>
    </source>
</evidence>
<protein>
    <recommendedName>
        <fullName evidence="5">Transferrin-binding protein B C-lobe/N-lobe beta barrel domain-containing protein</fullName>
    </recommendedName>
</protein>
<keyword evidence="2" id="KW-0732">Signal</keyword>
<reference evidence="3 4" key="1">
    <citation type="submission" date="2021-03" db="EMBL/GenBank/DDBJ databases">
        <title>Complete genome of Parasphingorhabdus_sp.JHSY0214.</title>
        <authorList>
            <person name="Yoo J.H."/>
            <person name="Bae J.W."/>
        </authorList>
    </citation>
    <scope>NUCLEOTIDE SEQUENCE [LARGE SCALE GENOMIC DNA]</scope>
    <source>
        <strain evidence="3 4">JHSY0214</strain>
    </source>
</reference>
<dbReference type="PROSITE" id="PS51257">
    <property type="entry name" value="PROKAR_LIPOPROTEIN"/>
    <property type="match status" value="1"/>
</dbReference>
<evidence type="ECO:0000313" key="3">
    <source>
        <dbReference type="EMBL" id="QTD56742.1"/>
    </source>
</evidence>
<feature type="signal peptide" evidence="2">
    <location>
        <begin position="1"/>
        <end position="19"/>
    </location>
</feature>
<dbReference type="Proteomes" id="UP000663923">
    <property type="component" value="Chromosome"/>
</dbReference>
<keyword evidence="4" id="KW-1185">Reference proteome</keyword>